<gene>
    <name evidence="2" type="ORF">JV16_01851</name>
</gene>
<dbReference type="RefSeq" id="WP_035063225.1">
    <property type="nucleotide sequence ID" value="NZ_ANOC01000031.1"/>
</dbReference>
<dbReference type="InterPro" id="IPR058725">
    <property type="entry name" value="YczF"/>
</dbReference>
<keyword evidence="3" id="KW-1185">Reference proteome</keyword>
<feature type="transmembrane region" description="Helical" evidence="1">
    <location>
        <begin position="48"/>
        <end position="67"/>
    </location>
</feature>
<dbReference type="Pfam" id="PF26310">
    <property type="entry name" value="YczF"/>
    <property type="match status" value="1"/>
</dbReference>
<evidence type="ECO:0000313" key="3">
    <source>
        <dbReference type="Proteomes" id="UP000032047"/>
    </source>
</evidence>
<reference evidence="2 3" key="1">
    <citation type="submission" date="2015-01" db="EMBL/GenBank/DDBJ databases">
        <title>Genome sequence of Anoxybacillus ayderensis strain AB04.</title>
        <authorList>
            <person name="Belduz A.O."/>
            <person name="Canakci S."/>
            <person name="Chan K.-G."/>
            <person name="Kahar U.M."/>
            <person name="Yaakob A.S."/>
            <person name="Chan C.S."/>
            <person name="Goh K.M."/>
        </authorList>
    </citation>
    <scope>NUCLEOTIDE SEQUENCE [LARGE SCALE GENOMIC DNA]</scope>
    <source>
        <strain evidence="2 3">AB04</strain>
    </source>
</reference>
<protein>
    <submittedName>
        <fullName evidence="2">Uncharacterized protein</fullName>
    </submittedName>
</protein>
<sequence>MKTIVVCIAISMLLGGIAISMNLLLGMSIHQAWFDIFNPFQVMEPIEVAVLFSLISLWIFNTCLHLFRKTKQHKKPEQRPH</sequence>
<name>A0A0D0HLD4_9BACL</name>
<dbReference type="Proteomes" id="UP000032047">
    <property type="component" value="Unassembled WGS sequence"/>
</dbReference>
<organism evidence="2 3">
    <name type="scientific">Anoxybacillus ayderensis</name>
    <dbReference type="NCBI Taxonomy" id="265546"/>
    <lineage>
        <taxon>Bacteria</taxon>
        <taxon>Bacillati</taxon>
        <taxon>Bacillota</taxon>
        <taxon>Bacilli</taxon>
        <taxon>Bacillales</taxon>
        <taxon>Anoxybacillaceae</taxon>
        <taxon>Anoxybacillus</taxon>
    </lineage>
</organism>
<evidence type="ECO:0000313" key="2">
    <source>
        <dbReference type="EMBL" id="KIP20949.1"/>
    </source>
</evidence>
<comment type="caution">
    <text evidence="2">The sequence shown here is derived from an EMBL/GenBank/DDBJ whole genome shotgun (WGS) entry which is preliminary data.</text>
</comment>
<dbReference type="PATRIC" id="fig|265546.4.peg.1848"/>
<keyword evidence="1" id="KW-0812">Transmembrane</keyword>
<dbReference type="EMBL" id="JXTG01000009">
    <property type="protein sequence ID" value="KIP20949.1"/>
    <property type="molecule type" value="Genomic_DNA"/>
</dbReference>
<dbReference type="AlphaFoldDB" id="A0A0D0HLD4"/>
<keyword evidence="1" id="KW-1133">Transmembrane helix</keyword>
<accession>A0A0D0HLD4</accession>
<proteinExistence type="predicted"/>
<keyword evidence="1" id="KW-0472">Membrane</keyword>
<evidence type="ECO:0000256" key="1">
    <source>
        <dbReference type="SAM" id="Phobius"/>
    </source>
</evidence>